<protein>
    <recommendedName>
        <fullName evidence="5 9">Trehalose-6-phosphate synthase</fullName>
        <ecNumber evidence="4 9">2.4.1.15</ecNumber>
    </recommendedName>
    <alternativeName>
        <fullName evidence="9">Osmoregulatory trehalose synthesis protein A</fullName>
    </alternativeName>
    <alternativeName>
        <fullName evidence="9">UDP-glucose-glucosephosphate glucosyltransferase</fullName>
    </alternativeName>
</protein>
<comment type="similarity">
    <text evidence="2 9">Belongs to the glycosyltransferase 20 family.</text>
</comment>
<dbReference type="EC" id="2.4.1.15" evidence="4 9"/>
<sequence length="463" mass="51648">MARLVIVSNRVSMPRERLSRAGGLAVALREALAGQKDGGLWFGWSGETVAEPQPAPRRASLGKIDFAVLDLSPAEHKGFYTDFANSTLWPLFHYRLGLIDFHRAAWESYLSVNERFAEQLAALLRHDDVVWVHDYHFIPLAAALRRRGVKNRIGFFLHIPFPAHEVLAALPAHRQLVADLCAYDLVGFQTWNDVRALTEYVLHEVGGRVERPDGGIGAVRIAAFDRELRVAGFPISIDTEGFARTAAHEAEAEDTVRLRDSLGNRSLVIGVDRLDYSKGISKRFEAFQILLGARPEHRGHVTFMQIAPISRGEVSQYRQLRNELDGLAGRINGRYAEFDWMPVRYLNRSFTRNQLAGFYRVARVGLVTPLRDGMNLVAKEYVAAQDGADPGVLVLSRFAGAAAEMSGAVIVNPYDTEGLAEGLDRALTMPLEERRQRWQANMAVLRGNTITHWREGFLAALAA</sequence>
<evidence type="ECO:0000256" key="9">
    <source>
        <dbReference type="RuleBase" id="RU362045"/>
    </source>
</evidence>
<keyword evidence="11" id="KW-1185">Reference proteome</keyword>
<comment type="function">
    <text evidence="9">Probably involved in the osmoprotection via the biosynthesis of trehalose. Catalyzes the transfer of glucose from UDP-alpha-D-glucose (UDP-Glc) to D-glucose 6-phosphate (Glc-6-P) to form trehalose-6-phosphate. Acts with retention of the anomeric configuration of the UDP-sugar donor.</text>
</comment>
<name>A0ABV7VEZ1_9PROT</name>
<dbReference type="Gene3D" id="3.40.50.2000">
    <property type="entry name" value="Glycogen Phosphorylase B"/>
    <property type="match status" value="2"/>
</dbReference>
<evidence type="ECO:0000256" key="1">
    <source>
        <dbReference type="ARBA" id="ARBA00005199"/>
    </source>
</evidence>
<dbReference type="EMBL" id="JBHRYJ010000001">
    <property type="protein sequence ID" value="MFC3675623.1"/>
    <property type="molecule type" value="Genomic_DNA"/>
</dbReference>
<comment type="subunit">
    <text evidence="3 9">Homotetramer.</text>
</comment>
<evidence type="ECO:0000313" key="11">
    <source>
        <dbReference type="Proteomes" id="UP001595711"/>
    </source>
</evidence>
<evidence type="ECO:0000313" key="10">
    <source>
        <dbReference type="EMBL" id="MFC3675623.1"/>
    </source>
</evidence>
<evidence type="ECO:0000256" key="6">
    <source>
        <dbReference type="ARBA" id="ARBA00022676"/>
    </source>
</evidence>
<dbReference type="NCBIfam" id="TIGR02400">
    <property type="entry name" value="trehalose_OtsA"/>
    <property type="match status" value="1"/>
</dbReference>
<dbReference type="CDD" id="cd03788">
    <property type="entry name" value="GT20_TPS"/>
    <property type="match status" value="1"/>
</dbReference>
<evidence type="ECO:0000256" key="3">
    <source>
        <dbReference type="ARBA" id="ARBA00011881"/>
    </source>
</evidence>
<comment type="caution">
    <text evidence="10">The sequence shown here is derived from an EMBL/GenBank/DDBJ whole genome shotgun (WGS) entry which is preliminary data.</text>
</comment>
<evidence type="ECO:0000256" key="8">
    <source>
        <dbReference type="ARBA" id="ARBA00048039"/>
    </source>
</evidence>
<dbReference type="PANTHER" id="PTHR10788">
    <property type="entry name" value="TREHALOSE-6-PHOSPHATE SYNTHASE"/>
    <property type="match status" value="1"/>
</dbReference>
<organism evidence="10 11">
    <name type="scientific">Ferrovibrio xuzhouensis</name>
    <dbReference type="NCBI Taxonomy" id="1576914"/>
    <lineage>
        <taxon>Bacteria</taxon>
        <taxon>Pseudomonadati</taxon>
        <taxon>Pseudomonadota</taxon>
        <taxon>Alphaproteobacteria</taxon>
        <taxon>Rhodospirillales</taxon>
        <taxon>Rhodospirillaceae</taxon>
        <taxon>Ferrovibrio</taxon>
    </lineage>
</organism>
<dbReference type="InterPro" id="IPR012766">
    <property type="entry name" value="Trehalose_OtsA"/>
</dbReference>
<keyword evidence="6 9" id="KW-0328">Glycosyltransferase</keyword>
<reference evidence="11" key="1">
    <citation type="journal article" date="2019" name="Int. J. Syst. Evol. Microbiol.">
        <title>The Global Catalogue of Microorganisms (GCM) 10K type strain sequencing project: providing services to taxonomists for standard genome sequencing and annotation.</title>
        <authorList>
            <consortium name="The Broad Institute Genomics Platform"/>
            <consortium name="The Broad Institute Genome Sequencing Center for Infectious Disease"/>
            <person name="Wu L."/>
            <person name="Ma J."/>
        </authorList>
    </citation>
    <scope>NUCLEOTIDE SEQUENCE [LARGE SCALE GENOMIC DNA]</scope>
    <source>
        <strain evidence="11">KCTC 42182</strain>
    </source>
</reference>
<dbReference type="Proteomes" id="UP001595711">
    <property type="component" value="Unassembled WGS sequence"/>
</dbReference>
<evidence type="ECO:0000256" key="5">
    <source>
        <dbReference type="ARBA" id="ARBA00018539"/>
    </source>
</evidence>
<accession>A0ABV7VEZ1</accession>
<dbReference type="InterPro" id="IPR001830">
    <property type="entry name" value="Glyco_trans_20"/>
</dbReference>
<evidence type="ECO:0000256" key="2">
    <source>
        <dbReference type="ARBA" id="ARBA00008799"/>
    </source>
</evidence>
<comment type="catalytic activity">
    <reaction evidence="8 9">
        <text>D-glucose 6-phosphate + UDP-alpha-D-glucose = alpha,alpha-trehalose 6-phosphate + UDP + H(+)</text>
        <dbReference type="Rhea" id="RHEA:18889"/>
        <dbReference type="ChEBI" id="CHEBI:15378"/>
        <dbReference type="ChEBI" id="CHEBI:58223"/>
        <dbReference type="ChEBI" id="CHEBI:58429"/>
        <dbReference type="ChEBI" id="CHEBI:58885"/>
        <dbReference type="ChEBI" id="CHEBI:61548"/>
        <dbReference type="EC" id="2.4.1.15"/>
    </reaction>
</comment>
<evidence type="ECO:0000256" key="4">
    <source>
        <dbReference type="ARBA" id="ARBA00012538"/>
    </source>
</evidence>
<proteinExistence type="inferred from homology"/>
<dbReference type="PANTHER" id="PTHR10788:SF106">
    <property type="entry name" value="BCDNA.GH08860"/>
    <property type="match status" value="1"/>
</dbReference>
<comment type="pathway">
    <text evidence="1 9">Glycan biosynthesis; trehalose biosynthesis.</text>
</comment>
<dbReference type="RefSeq" id="WP_379724537.1">
    <property type="nucleotide sequence ID" value="NZ_JBHRYJ010000001.1"/>
</dbReference>
<dbReference type="GO" id="GO:0003825">
    <property type="term" value="F:alpha,alpha-trehalose-phosphate synthase (UDP-forming) activity"/>
    <property type="evidence" value="ECO:0007669"/>
    <property type="project" value="UniProtKB-EC"/>
</dbReference>
<gene>
    <name evidence="10" type="primary">otsA</name>
    <name evidence="10" type="ORF">ACFOOQ_08720</name>
</gene>
<dbReference type="SUPFAM" id="SSF53756">
    <property type="entry name" value="UDP-Glycosyltransferase/glycogen phosphorylase"/>
    <property type="match status" value="1"/>
</dbReference>
<dbReference type="Pfam" id="PF00982">
    <property type="entry name" value="Glyco_transf_20"/>
    <property type="match status" value="1"/>
</dbReference>
<keyword evidence="7 9" id="KW-0808">Transferase</keyword>
<evidence type="ECO:0000256" key="7">
    <source>
        <dbReference type="ARBA" id="ARBA00022679"/>
    </source>
</evidence>